<dbReference type="InterPro" id="IPR043427">
    <property type="entry name" value="YscJ/FliF"/>
</dbReference>
<evidence type="ECO:0000256" key="8">
    <source>
        <dbReference type="ARBA" id="ARBA00023143"/>
    </source>
</evidence>
<dbReference type="InterPro" id="IPR000067">
    <property type="entry name" value="FlgMring_FliF"/>
</dbReference>
<feature type="domain" description="Flagellar M-ring C-terminal" evidence="13">
    <location>
        <begin position="250"/>
        <end position="406"/>
    </location>
</feature>
<evidence type="ECO:0000256" key="7">
    <source>
        <dbReference type="ARBA" id="ARBA00023136"/>
    </source>
</evidence>
<feature type="domain" description="Flagellar M-ring N-terminal" evidence="12">
    <location>
        <begin position="51"/>
        <end position="220"/>
    </location>
</feature>
<evidence type="ECO:0000256" key="11">
    <source>
        <dbReference type="SAM" id="Phobius"/>
    </source>
</evidence>
<dbReference type="GO" id="GO:0071973">
    <property type="term" value="P:bacterial-type flagellum-dependent cell motility"/>
    <property type="evidence" value="ECO:0007669"/>
    <property type="project" value="InterPro"/>
</dbReference>
<evidence type="ECO:0000256" key="9">
    <source>
        <dbReference type="PIRNR" id="PIRNR004862"/>
    </source>
</evidence>
<keyword evidence="4" id="KW-1003">Cell membrane</keyword>
<evidence type="ECO:0000256" key="5">
    <source>
        <dbReference type="ARBA" id="ARBA00022692"/>
    </source>
</evidence>
<keyword evidence="6 11" id="KW-1133">Transmembrane helix</keyword>
<gene>
    <name evidence="14" type="primary">fliF</name>
    <name evidence="14" type="ORF">G5B40_07885</name>
</gene>
<dbReference type="GO" id="GO:0009431">
    <property type="term" value="C:bacterial-type flagellum basal body, MS ring"/>
    <property type="evidence" value="ECO:0007669"/>
    <property type="project" value="InterPro"/>
</dbReference>
<dbReference type="InterPro" id="IPR045851">
    <property type="entry name" value="AMP-bd_C_sf"/>
</dbReference>
<proteinExistence type="inferred from homology"/>
<evidence type="ECO:0000259" key="13">
    <source>
        <dbReference type="Pfam" id="PF08345"/>
    </source>
</evidence>
<feature type="transmembrane region" description="Helical" evidence="11">
    <location>
        <begin position="431"/>
        <end position="453"/>
    </location>
</feature>
<dbReference type="GO" id="GO:0005886">
    <property type="term" value="C:plasma membrane"/>
    <property type="evidence" value="ECO:0007669"/>
    <property type="project" value="UniProtKB-SubCell"/>
</dbReference>
<keyword evidence="14" id="KW-0966">Cell projection</keyword>
<comment type="subcellular location">
    <subcellularLocation>
        <location evidence="1 9">Bacterial flagellum basal body</location>
    </subcellularLocation>
    <subcellularLocation>
        <location evidence="2">Cell membrane</location>
        <topology evidence="2">Multi-pass membrane protein</topology>
    </subcellularLocation>
</comment>
<dbReference type="PIRSF" id="PIRSF004862">
    <property type="entry name" value="FliF"/>
    <property type="match status" value="1"/>
</dbReference>
<dbReference type="InterPro" id="IPR013556">
    <property type="entry name" value="Flag_M-ring_C"/>
</dbReference>
<dbReference type="KEGG" id="hdh:G5B40_07885"/>
<protein>
    <recommendedName>
        <fullName evidence="9">Flagellar M-ring protein</fullName>
    </recommendedName>
</protein>
<keyword evidence="7 11" id="KW-0472">Membrane</keyword>
<comment type="similarity">
    <text evidence="3 9">Belongs to the FliF family.</text>
</comment>
<organism evidence="14 15">
    <name type="scientific">Pikeienuella piscinae</name>
    <dbReference type="NCBI Taxonomy" id="2748098"/>
    <lineage>
        <taxon>Bacteria</taxon>
        <taxon>Pseudomonadati</taxon>
        <taxon>Pseudomonadota</taxon>
        <taxon>Alphaproteobacteria</taxon>
        <taxon>Rhodobacterales</taxon>
        <taxon>Paracoccaceae</taxon>
        <taxon>Pikeienuella</taxon>
    </lineage>
</organism>
<comment type="function">
    <text evidence="9">The M ring may be actively involved in energy transduction.</text>
</comment>
<keyword evidence="5 11" id="KW-0812">Transmembrane</keyword>
<dbReference type="NCBIfam" id="TIGR00206">
    <property type="entry name" value="fliF"/>
    <property type="match status" value="1"/>
</dbReference>
<dbReference type="PRINTS" id="PR01009">
    <property type="entry name" value="FLGMRINGFLIF"/>
</dbReference>
<evidence type="ECO:0000259" key="12">
    <source>
        <dbReference type="Pfam" id="PF01514"/>
    </source>
</evidence>
<feature type="transmembrane region" description="Helical" evidence="11">
    <location>
        <begin position="30"/>
        <end position="50"/>
    </location>
</feature>
<evidence type="ECO:0000313" key="15">
    <source>
        <dbReference type="Proteomes" id="UP000503336"/>
    </source>
</evidence>
<evidence type="ECO:0000256" key="2">
    <source>
        <dbReference type="ARBA" id="ARBA00004651"/>
    </source>
</evidence>
<dbReference type="Proteomes" id="UP000503336">
    <property type="component" value="Chromosome"/>
</dbReference>
<dbReference type="Pfam" id="PF08345">
    <property type="entry name" value="YscJ_FliF_C"/>
    <property type="match status" value="1"/>
</dbReference>
<evidence type="ECO:0000313" key="14">
    <source>
        <dbReference type="EMBL" id="QIE55384.1"/>
    </source>
</evidence>
<dbReference type="AlphaFoldDB" id="A0A7L5BZT9"/>
<name>A0A7L5BZT9_9RHOB</name>
<reference evidence="14 15" key="1">
    <citation type="submission" date="2020-02" db="EMBL/GenBank/DDBJ databases">
        <title>complete genome sequence of Rhodobacteraceae bacterium.</title>
        <authorList>
            <person name="Park J."/>
            <person name="Kim Y.-S."/>
            <person name="Kim K.-H."/>
        </authorList>
    </citation>
    <scope>NUCLEOTIDE SEQUENCE [LARGE SCALE GENOMIC DNA]</scope>
    <source>
        <strain evidence="14 15">RR4-56</strain>
    </source>
</reference>
<dbReference type="EMBL" id="CP049056">
    <property type="protein sequence ID" value="QIE55384.1"/>
    <property type="molecule type" value="Genomic_DNA"/>
</dbReference>
<feature type="compositionally biased region" description="Basic and acidic residues" evidence="10">
    <location>
        <begin position="319"/>
        <end position="332"/>
    </location>
</feature>
<evidence type="ECO:0000256" key="6">
    <source>
        <dbReference type="ARBA" id="ARBA00022989"/>
    </source>
</evidence>
<keyword evidence="14" id="KW-0969">Cilium</keyword>
<evidence type="ECO:0000256" key="1">
    <source>
        <dbReference type="ARBA" id="ARBA00004117"/>
    </source>
</evidence>
<dbReference type="GO" id="GO:0003774">
    <property type="term" value="F:cytoskeletal motor activity"/>
    <property type="evidence" value="ECO:0007669"/>
    <property type="project" value="InterPro"/>
</dbReference>
<dbReference type="Gene3D" id="3.30.300.30">
    <property type="match status" value="1"/>
</dbReference>
<keyword evidence="8 9" id="KW-0975">Bacterial flagellum</keyword>
<sequence>MASGGNGRDVNTILSRLTLSWGAMEPRRRAMLAVGAIALVIVLGLFARIVSQPTMALLYSGLDSAAASGVIEGLERQGVSYEVRGDAIYVASDVRDRVRITLAGEGLPAAGEAGYELLDGLSGFGTTAEMFDAAYWRAKEGELARTILASHRVIRARVHIAQAKRRPFEREKPVTASATVTTSSGALGRKQAEAIRYLVASAVSGLSIQNVAVIDQENGVILRSGETESDAGDDTDARARALQESVTRLLEARVGAGGAIVEVALETQRASETLRERLLDPESRVAIHTDTEESTDSANGAAGAVTVASNLPDGDVEGGDDKSTRESAKTRERVNFEVSETVRETVRPAGAVSRITVAVMVDGVRSDDGWEPRPAEELDALRDLVESAVGYDEARGDRVTIESMEFVETAPLGTVAEAGITDVLAANAMSLIQIATLALVALMLGLFVVRPILSVAGPVRGEDEDFPLLSVGQPGEALSIPPGEMIDADALSVDGRALLESVVAEKPEEAIRLLGLWLDDDSTATEGA</sequence>
<evidence type="ECO:0000256" key="4">
    <source>
        <dbReference type="ARBA" id="ARBA00022475"/>
    </source>
</evidence>
<accession>A0A7L5BZT9</accession>
<dbReference type="PANTHER" id="PTHR30046:SF0">
    <property type="entry name" value="FLAGELLAR M-RING PROTEIN"/>
    <property type="match status" value="1"/>
</dbReference>
<evidence type="ECO:0000256" key="3">
    <source>
        <dbReference type="ARBA" id="ARBA00007971"/>
    </source>
</evidence>
<dbReference type="PANTHER" id="PTHR30046">
    <property type="entry name" value="FLAGELLAR M-RING PROTEIN"/>
    <property type="match status" value="1"/>
</dbReference>
<dbReference type="InterPro" id="IPR006182">
    <property type="entry name" value="FliF_N_dom"/>
</dbReference>
<evidence type="ECO:0000256" key="10">
    <source>
        <dbReference type="SAM" id="MobiDB-lite"/>
    </source>
</evidence>
<keyword evidence="14" id="KW-0282">Flagellum</keyword>
<keyword evidence="15" id="KW-1185">Reference proteome</keyword>
<feature type="region of interest" description="Disordered" evidence="10">
    <location>
        <begin position="307"/>
        <end position="332"/>
    </location>
</feature>
<dbReference type="Pfam" id="PF01514">
    <property type="entry name" value="YscJ_FliF"/>
    <property type="match status" value="1"/>
</dbReference>